<evidence type="ECO:0000313" key="8">
    <source>
        <dbReference type="Proteomes" id="UP000177027"/>
    </source>
</evidence>
<feature type="region of interest" description="Disordered" evidence="6">
    <location>
        <begin position="126"/>
        <end position="148"/>
    </location>
</feature>
<evidence type="ECO:0000256" key="5">
    <source>
        <dbReference type="RuleBase" id="RU003816"/>
    </source>
</evidence>
<sequence length="148" mass="16837">MAKKEKSYYEGIGRRKSSVARVRLYIADKSKEIKALDSRIKKGDIFVNNHPAKEYFISEFERKTYLLPLTLTSSEDRFAISVLVKGGGKRSQLGAMSLGLARALELIDPTYRTSLKPYGLLTRDARVRERRKSGTGGRARRQKQSPKR</sequence>
<proteinExistence type="inferred from homology"/>
<evidence type="ECO:0000256" key="2">
    <source>
        <dbReference type="ARBA" id="ARBA00022980"/>
    </source>
</evidence>
<keyword evidence="3 4" id="KW-0687">Ribonucleoprotein</keyword>
<dbReference type="PANTHER" id="PTHR21569">
    <property type="entry name" value="RIBOSOMAL PROTEIN S9"/>
    <property type="match status" value="1"/>
</dbReference>
<dbReference type="GO" id="GO:0003723">
    <property type="term" value="F:RNA binding"/>
    <property type="evidence" value="ECO:0007669"/>
    <property type="project" value="TreeGrafter"/>
</dbReference>
<protein>
    <recommendedName>
        <fullName evidence="5">30S ribosomal protein S9</fullName>
    </recommendedName>
</protein>
<dbReference type="GO" id="GO:0003735">
    <property type="term" value="F:structural constituent of ribosome"/>
    <property type="evidence" value="ECO:0007669"/>
    <property type="project" value="InterPro"/>
</dbReference>
<accession>A0A1F7HDJ4</accession>
<dbReference type="InterPro" id="IPR000754">
    <property type="entry name" value="Ribosomal_uS9"/>
</dbReference>
<dbReference type="Gene3D" id="3.30.230.10">
    <property type="match status" value="1"/>
</dbReference>
<dbReference type="EMBL" id="MFZS01000028">
    <property type="protein sequence ID" value="OGK28802.1"/>
    <property type="molecule type" value="Genomic_DNA"/>
</dbReference>
<reference evidence="7 8" key="1">
    <citation type="journal article" date="2016" name="Nat. Commun.">
        <title>Thousands of microbial genomes shed light on interconnected biogeochemical processes in an aquifer system.</title>
        <authorList>
            <person name="Anantharaman K."/>
            <person name="Brown C.T."/>
            <person name="Hug L.A."/>
            <person name="Sharon I."/>
            <person name="Castelle C.J."/>
            <person name="Probst A.J."/>
            <person name="Thomas B.C."/>
            <person name="Singh A."/>
            <person name="Wilkins M.J."/>
            <person name="Karaoz U."/>
            <person name="Brodie E.L."/>
            <person name="Williams K.H."/>
            <person name="Hubbard S.S."/>
            <person name="Banfield J.F."/>
        </authorList>
    </citation>
    <scope>NUCLEOTIDE SEQUENCE [LARGE SCALE GENOMIC DNA]</scope>
</reference>
<evidence type="ECO:0000256" key="4">
    <source>
        <dbReference type="RuleBase" id="RU003815"/>
    </source>
</evidence>
<dbReference type="Pfam" id="PF00380">
    <property type="entry name" value="Ribosomal_S9"/>
    <property type="match status" value="1"/>
</dbReference>
<dbReference type="InterPro" id="IPR014721">
    <property type="entry name" value="Ribsml_uS5_D2-typ_fold_subgr"/>
</dbReference>
<evidence type="ECO:0000313" key="7">
    <source>
        <dbReference type="EMBL" id="OGK28802.1"/>
    </source>
</evidence>
<dbReference type="InterPro" id="IPR020574">
    <property type="entry name" value="Ribosomal_uS9_CS"/>
</dbReference>
<name>A0A1F7HDJ4_9BACT</name>
<organism evidence="7 8">
    <name type="scientific">Candidatus Roizmanbacteria bacterium RIFCSPHIGHO2_02_FULL_40_9</name>
    <dbReference type="NCBI Taxonomy" id="1802042"/>
    <lineage>
        <taxon>Bacteria</taxon>
        <taxon>Candidatus Roizmaniibacteriota</taxon>
    </lineage>
</organism>
<dbReference type="GO" id="GO:0022627">
    <property type="term" value="C:cytosolic small ribosomal subunit"/>
    <property type="evidence" value="ECO:0007669"/>
    <property type="project" value="TreeGrafter"/>
</dbReference>
<dbReference type="Proteomes" id="UP000177027">
    <property type="component" value="Unassembled WGS sequence"/>
</dbReference>
<comment type="caution">
    <text evidence="7">The sequence shown here is derived from an EMBL/GenBank/DDBJ whole genome shotgun (WGS) entry which is preliminary data.</text>
</comment>
<evidence type="ECO:0000256" key="1">
    <source>
        <dbReference type="ARBA" id="ARBA00005251"/>
    </source>
</evidence>
<dbReference type="SUPFAM" id="SSF54211">
    <property type="entry name" value="Ribosomal protein S5 domain 2-like"/>
    <property type="match status" value="1"/>
</dbReference>
<gene>
    <name evidence="7" type="ORF">A3D06_01765</name>
</gene>
<evidence type="ECO:0000256" key="6">
    <source>
        <dbReference type="SAM" id="MobiDB-lite"/>
    </source>
</evidence>
<dbReference type="InterPro" id="IPR020568">
    <property type="entry name" value="Ribosomal_Su5_D2-typ_SF"/>
</dbReference>
<keyword evidence="2 4" id="KW-0689">Ribosomal protein</keyword>
<dbReference type="GO" id="GO:0006412">
    <property type="term" value="P:translation"/>
    <property type="evidence" value="ECO:0007669"/>
    <property type="project" value="InterPro"/>
</dbReference>
<comment type="similarity">
    <text evidence="1 4">Belongs to the universal ribosomal protein uS9 family.</text>
</comment>
<dbReference type="PROSITE" id="PS00360">
    <property type="entry name" value="RIBOSOMAL_S9"/>
    <property type="match status" value="1"/>
</dbReference>
<evidence type="ECO:0000256" key="3">
    <source>
        <dbReference type="ARBA" id="ARBA00023274"/>
    </source>
</evidence>
<dbReference type="PANTHER" id="PTHR21569:SF1">
    <property type="entry name" value="SMALL RIBOSOMAL SUBUNIT PROTEIN US9M"/>
    <property type="match status" value="1"/>
</dbReference>
<dbReference type="AlphaFoldDB" id="A0A1F7HDJ4"/>
<feature type="compositionally biased region" description="Basic residues" evidence="6">
    <location>
        <begin position="128"/>
        <end position="148"/>
    </location>
</feature>